<dbReference type="EMBL" id="JAGFNK010000059">
    <property type="protein sequence ID" value="KAI9509616.1"/>
    <property type="molecule type" value="Genomic_DNA"/>
</dbReference>
<comment type="caution">
    <text evidence="1">The sequence shown here is derived from an EMBL/GenBank/DDBJ whole genome shotgun (WGS) entry which is preliminary data.</text>
</comment>
<organism evidence="1 2">
    <name type="scientific">Russula earlei</name>
    <dbReference type="NCBI Taxonomy" id="71964"/>
    <lineage>
        <taxon>Eukaryota</taxon>
        <taxon>Fungi</taxon>
        <taxon>Dikarya</taxon>
        <taxon>Basidiomycota</taxon>
        <taxon>Agaricomycotina</taxon>
        <taxon>Agaricomycetes</taxon>
        <taxon>Russulales</taxon>
        <taxon>Russulaceae</taxon>
        <taxon>Russula</taxon>
    </lineage>
</organism>
<protein>
    <submittedName>
        <fullName evidence="1">Uncharacterized protein</fullName>
    </submittedName>
</protein>
<accession>A0ACC0UDM9</accession>
<evidence type="ECO:0000313" key="2">
    <source>
        <dbReference type="Proteomes" id="UP001207468"/>
    </source>
</evidence>
<sequence>MFARPTHTSSLISRSSRSFTHATAGEEALDRWAGQKKGLITLSETLHTERVSDLYITLPTRDGTRRPYSGPMKSGALGFGHHLAFFHPRTPERLLRSDGMDPDFCPPEPFVRRMWAGGRIEWRNPLIIGGKARALFSVSSVDKKAAAVPMVFVSQRIEIANEGEEECAVLEERTHVYRAPGTHRRTSREGKQVLDRFTPSPTTLFRFSALTFNGHRIHLDRDYAQEAEGHAERLVHGPLMALMLLETFAFYHPKVQMKRFEYQALNPVIVDRELTFHWSRSGLEEMILWVQCKSGTVGMKGKVTFEHGSTDTTGRSSELMSLCL</sequence>
<name>A0ACC0UDM9_9AGAM</name>
<dbReference type="Proteomes" id="UP001207468">
    <property type="component" value="Unassembled WGS sequence"/>
</dbReference>
<gene>
    <name evidence="1" type="ORF">F5148DRAFT_978024</name>
</gene>
<keyword evidence="2" id="KW-1185">Reference proteome</keyword>
<reference evidence="1" key="1">
    <citation type="submission" date="2021-03" db="EMBL/GenBank/DDBJ databases">
        <title>Evolutionary priming and transition to the ectomycorrhizal habit in an iconic lineage of mushroom-forming fungi: is preadaptation a requirement?</title>
        <authorList>
            <consortium name="DOE Joint Genome Institute"/>
            <person name="Looney B.P."/>
            <person name="Miyauchi S."/>
            <person name="Morin E."/>
            <person name="Drula E."/>
            <person name="Courty P.E."/>
            <person name="Chicoki N."/>
            <person name="Fauchery L."/>
            <person name="Kohler A."/>
            <person name="Kuo A."/>
            <person name="LaButti K."/>
            <person name="Pangilinan J."/>
            <person name="Lipzen A."/>
            <person name="Riley R."/>
            <person name="Andreopoulos W."/>
            <person name="He G."/>
            <person name="Johnson J."/>
            <person name="Barry K.W."/>
            <person name="Grigoriev I.V."/>
            <person name="Nagy L."/>
            <person name="Hibbett D."/>
            <person name="Henrissat B."/>
            <person name="Matheny P.B."/>
            <person name="Labbe J."/>
            <person name="Martin A.F."/>
        </authorList>
    </citation>
    <scope>NUCLEOTIDE SEQUENCE</scope>
    <source>
        <strain evidence="1">BPL698</strain>
    </source>
</reference>
<proteinExistence type="predicted"/>
<evidence type="ECO:0000313" key="1">
    <source>
        <dbReference type="EMBL" id="KAI9509616.1"/>
    </source>
</evidence>